<dbReference type="GO" id="GO:0032259">
    <property type="term" value="P:methylation"/>
    <property type="evidence" value="ECO:0007669"/>
    <property type="project" value="UniProtKB-KW"/>
</dbReference>
<dbReference type="EMBL" id="MH594579">
    <property type="protein sequence ID" value="AXQ85770.1"/>
    <property type="molecule type" value="Genomic_DNA"/>
</dbReference>
<dbReference type="Gene3D" id="3.40.50.150">
    <property type="entry name" value="Vaccinia Virus protein VP39"/>
    <property type="match status" value="1"/>
</dbReference>
<dbReference type="GO" id="GO:0008170">
    <property type="term" value="F:N-methyltransferase activity"/>
    <property type="evidence" value="ECO:0007669"/>
    <property type="project" value="InterPro"/>
</dbReference>
<evidence type="ECO:0000259" key="5">
    <source>
        <dbReference type="Pfam" id="PF01555"/>
    </source>
</evidence>
<name>A0A385EKH8_PSEAI</name>
<dbReference type="EC" id="2.1.1.-" evidence="4"/>
<dbReference type="InterPro" id="IPR002052">
    <property type="entry name" value="DNA_methylase_N6_adenine_CS"/>
</dbReference>
<dbReference type="SUPFAM" id="SSF53335">
    <property type="entry name" value="S-adenosyl-L-methionine-dependent methyltransferases"/>
    <property type="match status" value="1"/>
</dbReference>
<dbReference type="GO" id="GO:0005737">
    <property type="term" value="C:cytoplasm"/>
    <property type="evidence" value="ECO:0007669"/>
    <property type="project" value="TreeGrafter"/>
</dbReference>
<reference evidence="6" key="1">
    <citation type="submission" date="2018-07" db="EMBL/GenBank/DDBJ databases">
        <title>Plasmid encoding blaIMP-1, pYUI-1, from a clinical Pseudomonas aeruginosa isolate.</title>
        <authorList>
            <person name="Findlay J."/>
            <person name="Avison M.B."/>
        </authorList>
    </citation>
    <scope>NUCLEOTIDE SEQUENCE</scope>
    <source>
        <strain evidence="6">PA-IMP-1</strain>
        <plasmid evidence="6">pYUI-1</plasmid>
    </source>
</reference>
<keyword evidence="6" id="KW-0614">Plasmid</keyword>
<dbReference type="InterPro" id="IPR001091">
    <property type="entry name" value="RM_Methyltransferase"/>
</dbReference>
<keyword evidence="2 6" id="KW-0489">Methyltransferase</keyword>
<evidence type="ECO:0000256" key="4">
    <source>
        <dbReference type="RuleBase" id="RU362026"/>
    </source>
</evidence>
<organism evidence="6">
    <name type="scientific">Pseudomonas aeruginosa</name>
    <dbReference type="NCBI Taxonomy" id="287"/>
    <lineage>
        <taxon>Bacteria</taxon>
        <taxon>Pseudomonadati</taxon>
        <taxon>Pseudomonadota</taxon>
        <taxon>Gammaproteobacteria</taxon>
        <taxon>Pseudomonadales</taxon>
        <taxon>Pseudomonadaceae</taxon>
        <taxon>Pseudomonas</taxon>
    </lineage>
</organism>
<comment type="similarity">
    <text evidence="1 4">Belongs to the N(4)/N(6)-methyltransferase family.</text>
</comment>
<dbReference type="PROSITE" id="PS00092">
    <property type="entry name" value="N6_MTASE"/>
    <property type="match status" value="1"/>
</dbReference>
<dbReference type="InterPro" id="IPR002941">
    <property type="entry name" value="DNA_methylase_N4/N6"/>
</dbReference>
<dbReference type="InterPro" id="IPR029063">
    <property type="entry name" value="SAM-dependent_MTases_sf"/>
</dbReference>
<dbReference type="GO" id="GO:0003677">
    <property type="term" value="F:DNA binding"/>
    <property type="evidence" value="ECO:0007669"/>
    <property type="project" value="InterPro"/>
</dbReference>
<accession>A0A385EKH8</accession>
<evidence type="ECO:0000256" key="2">
    <source>
        <dbReference type="ARBA" id="ARBA00022603"/>
    </source>
</evidence>
<dbReference type="PRINTS" id="PR00508">
    <property type="entry name" value="S21N4MTFRASE"/>
</dbReference>
<dbReference type="GO" id="GO:0009007">
    <property type="term" value="F:site-specific DNA-methyltransferase (adenine-specific) activity"/>
    <property type="evidence" value="ECO:0007669"/>
    <property type="project" value="TreeGrafter"/>
</dbReference>
<keyword evidence="3" id="KW-0808">Transferase</keyword>
<dbReference type="Pfam" id="PF01555">
    <property type="entry name" value="N6_N4_Mtase"/>
    <property type="match status" value="1"/>
</dbReference>
<geneLocation type="plasmid" evidence="6">
    <name>pYUI-1</name>
</geneLocation>
<proteinExistence type="inferred from homology"/>
<protein>
    <recommendedName>
        <fullName evidence="4">Methyltransferase</fullName>
        <ecNumber evidence="4">2.1.1.-</ecNumber>
    </recommendedName>
</protein>
<evidence type="ECO:0000256" key="3">
    <source>
        <dbReference type="ARBA" id="ARBA00022679"/>
    </source>
</evidence>
<dbReference type="PANTHER" id="PTHR13370:SF3">
    <property type="entry name" value="TRNA (GUANINE(10)-N2)-METHYLTRANSFERASE HOMOLOG"/>
    <property type="match status" value="1"/>
</dbReference>
<evidence type="ECO:0000313" key="6">
    <source>
        <dbReference type="EMBL" id="AXQ85770.1"/>
    </source>
</evidence>
<dbReference type="AlphaFoldDB" id="A0A385EKH8"/>
<dbReference type="PANTHER" id="PTHR13370">
    <property type="entry name" value="RNA METHYLASE-RELATED"/>
    <property type="match status" value="1"/>
</dbReference>
<evidence type="ECO:0000256" key="1">
    <source>
        <dbReference type="ARBA" id="ARBA00006594"/>
    </source>
</evidence>
<dbReference type="RefSeq" id="WP_077952212.1">
    <property type="nucleotide sequence ID" value="NZ_MH594579.1"/>
</dbReference>
<sequence>MSLAPGVVRDSIIECFLRLGREASIEEITNAVYLKIGEISKSSVRSYLSLNTPGLFERVDRGVYRLNGDAGITPSLDLTSSPKAVGKSTIFFDDAIEWLKRQKDNSIHAVVTDPPYGLVEYTKQQTEKLRAGKGGIWRKPPSFDGHKRAPLPRFTVLREEDLRNISLFFKELSSQVERVVVPGGNIVIASNPLLSHIVADSMSTSGLELRGYIARQVMTMRGGDRPKNAHDEFGDVSVMPRSQWEPWIVLRKPLDGRVQDNLRKWKTGGFRRISADRPFGDVIKSHPTPAHEKKIAPHPSLKPQNFMRQLVRAVLPLGEGIILDPFMGGGSTLAAANHIGYESIGVEIDREFFDLAEKAIPALSALPSKENN</sequence>
<feature type="domain" description="DNA methylase N-4/N-6" evidence="5">
    <location>
        <begin position="107"/>
        <end position="358"/>
    </location>
</feature>